<feature type="transmembrane region" description="Helical" evidence="1">
    <location>
        <begin position="365"/>
        <end position="390"/>
    </location>
</feature>
<name>A0ABQ8APC0_BRANA</name>
<comment type="caution">
    <text evidence="2">The sequence shown here is derived from an EMBL/GenBank/DDBJ whole genome shotgun (WGS) entry which is preliminary data.</text>
</comment>
<sequence>MYSNQRFRLWTTLQKLAGNLGPFVKIVSFLGRGLKGLGFVTVNAQACICNRVYGYGGSSNLVAFCSTDLDSAPVLGGSGLRPSLTLAPTLEAPLLFSLLVFFCSSAAFVLLSPPCFSVFEAFLEAPSLERSSVSGVSPLVMDLRRDGSGARCRRSRRLGFWRRSLKPLLEFGCAWRRESSLCSDLISGLLDLRGSSVCLRHWGIGALSSSVASLTEGGGVYLFLRWWLVVGPEVWCWCWSSMVTPRRCCDLPPFCLYLPGFLPYLGFLTRRLEMMLKAPCGLRVSLVSSVAPSGVAHIPVLWASPWLLMVVSVALMLLAGLRAVQVLVQRSTCSRLLAYRSWFGSHCVSKPLASQGAFEDCIAGLGAIFNGLCFISLLHMCLCVMTVTVIRSQKVHRELATPKTSRKFLRGIRGNEVELHMRSGPQRHICDYSQLSDFVVKAHSTHSSFVSNSLSSSIEDLSFLDYLCVVCYAYDQEDV</sequence>
<evidence type="ECO:0000313" key="3">
    <source>
        <dbReference type="Proteomes" id="UP000824890"/>
    </source>
</evidence>
<keyword evidence="1" id="KW-0472">Membrane</keyword>
<evidence type="ECO:0000313" key="2">
    <source>
        <dbReference type="EMBL" id="KAH0894376.1"/>
    </source>
</evidence>
<protein>
    <submittedName>
        <fullName evidence="2">Uncharacterized protein</fullName>
    </submittedName>
</protein>
<proteinExistence type="predicted"/>
<organism evidence="2 3">
    <name type="scientific">Brassica napus</name>
    <name type="common">Rape</name>
    <dbReference type="NCBI Taxonomy" id="3708"/>
    <lineage>
        <taxon>Eukaryota</taxon>
        <taxon>Viridiplantae</taxon>
        <taxon>Streptophyta</taxon>
        <taxon>Embryophyta</taxon>
        <taxon>Tracheophyta</taxon>
        <taxon>Spermatophyta</taxon>
        <taxon>Magnoliopsida</taxon>
        <taxon>eudicotyledons</taxon>
        <taxon>Gunneridae</taxon>
        <taxon>Pentapetalae</taxon>
        <taxon>rosids</taxon>
        <taxon>malvids</taxon>
        <taxon>Brassicales</taxon>
        <taxon>Brassicaceae</taxon>
        <taxon>Brassiceae</taxon>
        <taxon>Brassica</taxon>
    </lineage>
</organism>
<accession>A0ABQ8APC0</accession>
<reference evidence="2 3" key="1">
    <citation type="submission" date="2021-05" db="EMBL/GenBank/DDBJ databases">
        <title>Genome Assembly of Synthetic Allotetraploid Brassica napus Reveals Homoeologous Exchanges between Subgenomes.</title>
        <authorList>
            <person name="Davis J.T."/>
        </authorList>
    </citation>
    <scope>NUCLEOTIDE SEQUENCE [LARGE SCALE GENOMIC DNA]</scope>
    <source>
        <strain evidence="3">cv. Da-Ae</strain>
        <tissue evidence="2">Seedling</tissue>
    </source>
</reference>
<keyword evidence="1" id="KW-1133">Transmembrane helix</keyword>
<dbReference type="Proteomes" id="UP000824890">
    <property type="component" value="Unassembled WGS sequence"/>
</dbReference>
<feature type="transmembrane region" description="Helical" evidence="1">
    <location>
        <begin position="306"/>
        <end position="324"/>
    </location>
</feature>
<gene>
    <name evidence="2" type="ORF">HID58_056805</name>
</gene>
<evidence type="ECO:0000256" key="1">
    <source>
        <dbReference type="SAM" id="Phobius"/>
    </source>
</evidence>
<dbReference type="EMBL" id="JAGKQM010000013">
    <property type="protein sequence ID" value="KAH0894376.1"/>
    <property type="molecule type" value="Genomic_DNA"/>
</dbReference>
<keyword evidence="3" id="KW-1185">Reference proteome</keyword>
<keyword evidence="1" id="KW-0812">Transmembrane</keyword>